<keyword evidence="1" id="KW-0732">Signal</keyword>
<protein>
    <submittedName>
        <fullName evidence="3">Uncharacterized protein</fullName>
    </submittedName>
</protein>
<evidence type="ECO:0000313" key="2">
    <source>
        <dbReference type="Proteomes" id="UP000887540"/>
    </source>
</evidence>
<feature type="chain" id="PRO_5036688651" evidence="1">
    <location>
        <begin position="19"/>
        <end position="66"/>
    </location>
</feature>
<dbReference type="WBParaSite" id="ACRNAN_scaffold11287.g17611.t1">
    <property type="protein sequence ID" value="ACRNAN_scaffold11287.g17611.t1"/>
    <property type="gene ID" value="ACRNAN_scaffold11287.g17611"/>
</dbReference>
<organism evidence="2 3">
    <name type="scientific">Acrobeloides nanus</name>
    <dbReference type="NCBI Taxonomy" id="290746"/>
    <lineage>
        <taxon>Eukaryota</taxon>
        <taxon>Metazoa</taxon>
        <taxon>Ecdysozoa</taxon>
        <taxon>Nematoda</taxon>
        <taxon>Chromadorea</taxon>
        <taxon>Rhabditida</taxon>
        <taxon>Tylenchina</taxon>
        <taxon>Cephalobomorpha</taxon>
        <taxon>Cephaloboidea</taxon>
        <taxon>Cephalobidae</taxon>
        <taxon>Acrobeloides</taxon>
    </lineage>
</organism>
<dbReference type="AlphaFoldDB" id="A0A914CJJ4"/>
<feature type="signal peptide" evidence="1">
    <location>
        <begin position="1"/>
        <end position="18"/>
    </location>
</feature>
<evidence type="ECO:0000256" key="1">
    <source>
        <dbReference type="SAM" id="SignalP"/>
    </source>
</evidence>
<keyword evidence="2" id="KW-1185">Reference proteome</keyword>
<proteinExistence type="predicted"/>
<dbReference type="Proteomes" id="UP000887540">
    <property type="component" value="Unplaced"/>
</dbReference>
<name>A0A914CJJ4_9BILA</name>
<sequence>MFILTLLMFFNEFTLVNFILRFSDKFDKNSNLGGPTVHSRPNLFIPTLDVDYNEPESEIEDYWSCL</sequence>
<accession>A0A914CJJ4</accession>
<reference evidence="3" key="1">
    <citation type="submission" date="2022-11" db="UniProtKB">
        <authorList>
            <consortium name="WormBaseParasite"/>
        </authorList>
    </citation>
    <scope>IDENTIFICATION</scope>
</reference>
<evidence type="ECO:0000313" key="3">
    <source>
        <dbReference type="WBParaSite" id="ACRNAN_scaffold11287.g17611.t1"/>
    </source>
</evidence>